<organism evidence="2 3">
    <name type="scientific">Candidatus Roizmanbacteria bacterium RIFCSPLOWO2_01_FULL_42_14</name>
    <dbReference type="NCBI Taxonomy" id="1802068"/>
    <lineage>
        <taxon>Bacteria</taxon>
        <taxon>Candidatus Roizmaniibacteriota</taxon>
    </lineage>
</organism>
<proteinExistence type="predicted"/>
<dbReference type="SUPFAM" id="SSF48208">
    <property type="entry name" value="Six-hairpin glycosidases"/>
    <property type="match status" value="1"/>
</dbReference>
<dbReference type="InterPro" id="IPR011613">
    <property type="entry name" value="GH15-like"/>
</dbReference>
<name>A0A1F7J848_9BACT</name>
<evidence type="ECO:0000313" key="3">
    <source>
        <dbReference type="Proteomes" id="UP000178914"/>
    </source>
</evidence>
<dbReference type="InterPro" id="IPR012341">
    <property type="entry name" value="6hp_glycosidase-like_sf"/>
</dbReference>
<protein>
    <recommendedName>
        <fullName evidence="1">GH15-like domain-containing protein</fullName>
    </recommendedName>
</protein>
<dbReference type="Pfam" id="PF00723">
    <property type="entry name" value="Glyco_hydro_15"/>
    <property type="match status" value="1"/>
</dbReference>
<dbReference type="AlphaFoldDB" id="A0A1F7J848"/>
<dbReference type="Proteomes" id="UP000178914">
    <property type="component" value="Unassembled WGS sequence"/>
</dbReference>
<feature type="domain" description="GH15-like" evidence="1">
    <location>
        <begin position="284"/>
        <end position="639"/>
    </location>
</feature>
<dbReference type="PANTHER" id="PTHR31616:SF13">
    <property type="entry name" value="GLUCAN 1,4-ALPHA-GLUCOSIDASE"/>
    <property type="match status" value="1"/>
</dbReference>
<evidence type="ECO:0000313" key="2">
    <source>
        <dbReference type="EMBL" id="OGK51774.1"/>
    </source>
</evidence>
<dbReference type="GO" id="GO:0004553">
    <property type="term" value="F:hydrolase activity, hydrolyzing O-glycosyl compounds"/>
    <property type="evidence" value="ECO:0007669"/>
    <property type="project" value="TreeGrafter"/>
</dbReference>
<dbReference type="Gene3D" id="1.50.10.10">
    <property type="match status" value="1"/>
</dbReference>
<gene>
    <name evidence="2" type="ORF">A3B02_02500</name>
</gene>
<comment type="caution">
    <text evidence="2">The sequence shown here is derived from an EMBL/GenBank/DDBJ whole genome shotgun (WGS) entry which is preliminary data.</text>
</comment>
<dbReference type="PANTHER" id="PTHR31616">
    <property type="entry name" value="TREHALASE"/>
    <property type="match status" value="1"/>
</dbReference>
<reference evidence="2 3" key="1">
    <citation type="journal article" date="2016" name="Nat. Commun.">
        <title>Thousands of microbial genomes shed light on interconnected biogeochemical processes in an aquifer system.</title>
        <authorList>
            <person name="Anantharaman K."/>
            <person name="Brown C.T."/>
            <person name="Hug L.A."/>
            <person name="Sharon I."/>
            <person name="Castelle C.J."/>
            <person name="Probst A.J."/>
            <person name="Thomas B.C."/>
            <person name="Singh A."/>
            <person name="Wilkins M.J."/>
            <person name="Karaoz U."/>
            <person name="Brodie E.L."/>
            <person name="Williams K.H."/>
            <person name="Hubbard S.S."/>
            <person name="Banfield J.F."/>
        </authorList>
    </citation>
    <scope>NUCLEOTIDE SEQUENCE [LARGE SCALE GENOMIC DNA]</scope>
</reference>
<dbReference type="GO" id="GO:0005975">
    <property type="term" value="P:carbohydrate metabolic process"/>
    <property type="evidence" value="ECO:0007669"/>
    <property type="project" value="InterPro"/>
</dbReference>
<dbReference type="EMBL" id="MGAS01000018">
    <property type="protein sequence ID" value="OGK51774.1"/>
    <property type="molecule type" value="Genomic_DNA"/>
</dbReference>
<accession>A0A1F7J848</accession>
<sequence>MAKAYTLGNGTMMIGLGERGQIVDIYFPYVGQENHTANQQSHRVGVFIDNHLSWMDDGSWEIHCATPDETMATNITAIHHEKNVEIDLEQVVYNEKNIFLSKISVKNLLSAKRTIKLFIHHEFAIFETYRGDTAYYDPQRKALVHYKGRRIFFISADYDKIGIDDYSIGLHNIEGKEGTFRDAEDGVLSQNPIEHGPVDSTAGFTLEIKGNSTNTLYYWLCVSKHISEAHELNTYVLEKTPQYLIDTTKNFWRAWVNKQNFTFYKLDPDIIKVFKQSLLTIRAHTDAHGAIIASGDSDLLKQGRDYYNYMWPRDGAFTSIALTKAEYTHVTKMFFAFCKDVITEGGYLMHKYRPDGSLGASWHPWLRNGEKQLPIQEDETALVIHALWHYYVGSKDLEFIEMMYNPLIKKAAEFMVDYIDPDCGLPMPSYDLWEEKYGTFTFTASTVYAGLMAASRFSGLLGKAQNELKYRTYAEKVKKAIIDVLYDDKDGYFCKSITKTRTGYEKDKTLDVSSFYGVMQFGILDIADPRLEKIADLIRARLECKTDIGGIARYEGDYYFRVSTDLPGNPWILTTLWLAQYYIKKAKQEADFDQPRNILKWAVQRALSSGSLSEQMNPYTGEQISASPLVWSHAEFVTTVILYLERLHELGIAEVSHPMVT</sequence>
<dbReference type="STRING" id="1802068.A3B02_02500"/>
<dbReference type="InterPro" id="IPR008928">
    <property type="entry name" value="6-hairpin_glycosidase_sf"/>
</dbReference>
<evidence type="ECO:0000259" key="1">
    <source>
        <dbReference type="Pfam" id="PF00723"/>
    </source>
</evidence>